<evidence type="ECO:0000313" key="22">
    <source>
        <dbReference type="WBParaSite" id="Hba_19442"/>
    </source>
</evidence>
<evidence type="ECO:0000256" key="9">
    <source>
        <dbReference type="ARBA" id="ARBA00022679"/>
    </source>
</evidence>
<keyword evidence="11" id="KW-0547">Nucleotide-binding</keyword>
<dbReference type="InterPro" id="IPR011009">
    <property type="entry name" value="Kinase-like_dom_sf"/>
</dbReference>
<dbReference type="EC" id="2.7.11.1" evidence="4"/>
<feature type="compositionally biased region" description="Polar residues" evidence="19">
    <location>
        <begin position="361"/>
        <end position="382"/>
    </location>
</feature>
<dbReference type="GO" id="GO:0046872">
    <property type="term" value="F:metal ion binding"/>
    <property type="evidence" value="ECO:0007669"/>
    <property type="project" value="UniProtKB-KW"/>
</dbReference>
<accession>A0A1I7XNS8</accession>
<dbReference type="InterPro" id="IPR018934">
    <property type="entry name" value="RIO_dom"/>
</dbReference>
<evidence type="ECO:0000256" key="8">
    <source>
        <dbReference type="ARBA" id="ARBA00022527"/>
    </source>
</evidence>
<keyword evidence="6" id="KW-0963">Cytoplasm</keyword>
<comment type="similarity">
    <text evidence="3">Belongs to the protein kinase superfamily. RIO-type Ser/Thr kinase family.</text>
</comment>
<sequence length="423" mass="49418">MERIMELNLNADNILNGLHDEFVENLTDKSILCHSNKDIICYSNDEEEAEECFNSDSDRYDGDFGDEAGDFTKKYNAFRHNDLGPNSQHKGAIGQHNAEKLADSNADRKRKRIKDRADRATVEQVLDTRTKLVLFRLLQRGTLSNINGCISTGKEANVYHATDGQNNFAVKIYKTSILTFKDRERYVTGEFRYRYGYCKHNPRKMVAVWAEKEMRNLLRMHEAGLPVPKPILLKVDISGKGFEMKSSGQSTENTDLVSEKHENIKVADDVREPNECKEKNMQIHRRKKDETLEQHKMRKQAVKEEKRETRKDKMRKHHTSMERTRLLTSSPKKRDCTDEEALQRRMAKMEEDRARKKTAGVPQTSFNKRALMNESSMTTSMYVPSPVERNRNISNMRRQSTQKVQFHYTLYIYRLRQKCRYGS</sequence>
<evidence type="ECO:0000256" key="2">
    <source>
        <dbReference type="ARBA" id="ARBA00004496"/>
    </source>
</evidence>
<feature type="domain" description="RIO kinase" evidence="20">
    <location>
        <begin position="115"/>
        <end position="303"/>
    </location>
</feature>
<keyword evidence="7" id="KW-0690">Ribosome biogenesis</keyword>
<dbReference type="Pfam" id="PF01163">
    <property type="entry name" value="RIO1"/>
    <property type="match status" value="1"/>
</dbReference>
<evidence type="ECO:0000256" key="18">
    <source>
        <dbReference type="ARBA" id="ARBA00068838"/>
    </source>
</evidence>
<dbReference type="InterPro" id="IPR051272">
    <property type="entry name" value="RIO-type_Ser/Thr_kinase"/>
</dbReference>
<dbReference type="SUPFAM" id="SSF56112">
    <property type="entry name" value="Protein kinase-like (PK-like)"/>
    <property type="match status" value="1"/>
</dbReference>
<comment type="catalytic activity">
    <reaction evidence="16">
        <text>L-threonyl-[protein] + ATP = O-phospho-L-threonyl-[protein] + ADP + H(+)</text>
        <dbReference type="Rhea" id="RHEA:46608"/>
        <dbReference type="Rhea" id="RHEA-COMP:11060"/>
        <dbReference type="Rhea" id="RHEA-COMP:11605"/>
        <dbReference type="ChEBI" id="CHEBI:15378"/>
        <dbReference type="ChEBI" id="CHEBI:30013"/>
        <dbReference type="ChEBI" id="CHEBI:30616"/>
        <dbReference type="ChEBI" id="CHEBI:61977"/>
        <dbReference type="ChEBI" id="CHEBI:456216"/>
        <dbReference type="EC" id="2.7.11.1"/>
    </reaction>
</comment>
<proteinExistence type="inferred from homology"/>
<evidence type="ECO:0000256" key="16">
    <source>
        <dbReference type="ARBA" id="ARBA00047899"/>
    </source>
</evidence>
<dbReference type="GO" id="GO:0016787">
    <property type="term" value="F:hydrolase activity"/>
    <property type="evidence" value="ECO:0007669"/>
    <property type="project" value="UniProtKB-KW"/>
</dbReference>
<dbReference type="Gene3D" id="3.30.200.20">
    <property type="entry name" value="Phosphorylase Kinase, domain 1"/>
    <property type="match status" value="1"/>
</dbReference>
<dbReference type="InterPro" id="IPR000687">
    <property type="entry name" value="RIO_kinase"/>
</dbReference>
<evidence type="ECO:0000256" key="12">
    <source>
        <dbReference type="ARBA" id="ARBA00022777"/>
    </source>
</evidence>
<dbReference type="PANTHER" id="PTHR45723">
    <property type="entry name" value="SERINE/THREONINE-PROTEIN KINASE RIO1"/>
    <property type="match status" value="1"/>
</dbReference>
<evidence type="ECO:0000256" key="5">
    <source>
        <dbReference type="ARBA" id="ARBA00016038"/>
    </source>
</evidence>
<evidence type="ECO:0000256" key="11">
    <source>
        <dbReference type="ARBA" id="ARBA00022741"/>
    </source>
</evidence>
<evidence type="ECO:0000256" key="15">
    <source>
        <dbReference type="ARBA" id="ARBA00022842"/>
    </source>
</evidence>
<evidence type="ECO:0000256" key="10">
    <source>
        <dbReference type="ARBA" id="ARBA00022723"/>
    </source>
</evidence>
<evidence type="ECO:0000256" key="7">
    <source>
        <dbReference type="ARBA" id="ARBA00022517"/>
    </source>
</evidence>
<feature type="compositionally biased region" description="Basic and acidic residues" evidence="19">
    <location>
        <begin position="288"/>
        <end position="311"/>
    </location>
</feature>
<keyword evidence="9" id="KW-0808">Transferase</keyword>
<feature type="compositionally biased region" description="Basic and acidic residues" evidence="19">
    <location>
        <begin position="332"/>
        <end position="354"/>
    </location>
</feature>
<protein>
    <recommendedName>
        <fullName evidence="5">Serine/threonine-protein kinase RIO1</fullName>
        <ecNumber evidence="4">2.7.11.1</ecNumber>
    </recommendedName>
    <alternativeName>
        <fullName evidence="18">Serine/threonine-protein kinase rio1</fullName>
    </alternativeName>
</protein>
<comment type="subcellular location">
    <subcellularLocation>
        <location evidence="2">Cytoplasm</location>
    </subcellularLocation>
</comment>
<keyword evidence="14" id="KW-0067">ATP-binding</keyword>
<feature type="region of interest" description="Disordered" evidence="19">
    <location>
        <begin position="288"/>
        <end position="386"/>
    </location>
</feature>
<name>A0A1I7XNS8_HETBA</name>
<evidence type="ECO:0000256" key="19">
    <source>
        <dbReference type="SAM" id="MobiDB-lite"/>
    </source>
</evidence>
<dbReference type="FunFam" id="3.30.200.20:FF:000148">
    <property type="entry name" value="Serine/threonine-protein kinase RIO1"/>
    <property type="match status" value="1"/>
</dbReference>
<evidence type="ECO:0000256" key="1">
    <source>
        <dbReference type="ARBA" id="ARBA00001946"/>
    </source>
</evidence>
<keyword evidence="10" id="KW-0479">Metal-binding</keyword>
<keyword evidence="12" id="KW-0418">Kinase</keyword>
<dbReference type="GO" id="GO:0005524">
    <property type="term" value="F:ATP binding"/>
    <property type="evidence" value="ECO:0007669"/>
    <property type="project" value="UniProtKB-KW"/>
</dbReference>
<evidence type="ECO:0000256" key="4">
    <source>
        <dbReference type="ARBA" id="ARBA00012513"/>
    </source>
</evidence>
<dbReference type="SMART" id="SM00090">
    <property type="entry name" value="RIO"/>
    <property type="match status" value="1"/>
</dbReference>
<dbReference type="AlphaFoldDB" id="A0A1I7XNS8"/>
<keyword evidence="15" id="KW-0460">Magnesium</keyword>
<evidence type="ECO:0000259" key="20">
    <source>
        <dbReference type="SMART" id="SM00090"/>
    </source>
</evidence>
<evidence type="ECO:0000313" key="21">
    <source>
        <dbReference type="Proteomes" id="UP000095283"/>
    </source>
</evidence>
<keyword evidence="8" id="KW-0723">Serine/threonine-protein kinase</keyword>
<organism evidence="21 22">
    <name type="scientific">Heterorhabditis bacteriophora</name>
    <name type="common">Entomopathogenic nematode worm</name>
    <dbReference type="NCBI Taxonomy" id="37862"/>
    <lineage>
        <taxon>Eukaryota</taxon>
        <taxon>Metazoa</taxon>
        <taxon>Ecdysozoa</taxon>
        <taxon>Nematoda</taxon>
        <taxon>Chromadorea</taxon>
        <taxon>Rhabditida</taxon>
        <taxon>Rhabditina</taxon>
        <taxon>Rhabditomorpha</taxon>
        <taxon>Strongyloidea</taxon>
        <taxon>Heterorhabditidae</taxon>
        <taxon>Heterorhabditis</taxon>
    </lineage>
</organism>
<dbReference type="GO" id="GO:0004674">
    <property type="term" value="F:protein serine/threonine kinase activity"/>
    <property type="evidence" value="ECO:0007669"/>
    <property type="project" value="UniProtKB-KW"/>
</dbReference>
<comment type="cofactor">
    <cofactor evidence="1">
        <name>Mg(2+)</name>
        <dbReference type="ChEBI" id="CHEBI:18420"/>
    </cofactor>
</comment>
<evidence type="ECO:0000256" key="3">
    <source>
        <dbReference type="ARBA" id="ARBA00009196"/>
    </source>
</evidence>
<keyword evidence="13" id="KW-0378">Hydrolase</keyword>
<reference evidence="22" key="1">
    <citation type="submission" date="2016-11" db="UniProtKB">
        <authorList>
            <consortium name="WormBaseParasite"/>
        </authorList>
    </citation>
    <scope>IDENTIFICATION</scope>
</reference>
<dbReference type="Proteomes" id="UP000095283">
    <property type="component" value="Unplaced"/>
</dbReference>
<dbReference type="GO" id="GO:0005737">
    <property type="term" value="C:cytoplasm"/>
    <property type="evidence" value="ECO:0007669"/>
    <property type="project" value="UniProtKB-SubCell"/>
</dbReference>
<keyword evidence="21" id="KW-1185">Reference proteome</keyword>
<comment type="catalytic activity">
    <reaction evidence="17">
        <text>L-seryl-[protein] + ATP = O-phospho-L-seryl-[protein] + ADP + H(+)</text>
        <dbReference type="Rhea" id="RHEA:17989"/>
        <dbReference type="Rhea" id="RHEA-COMP:9863"/>
        <dbReference type="Rhea" id="RHEA-COMP:11604"/>
        <dbReference type="ChEBI" id="CHEBI:15378"/>
        <dbReference type="ChEBI" id="CHEBI:29999"/>
        <dbReference type="ChEBI" id="CHEBI:30616"/>
        <dbReference type="ChEBI" id="CHEBI:83421"/>
        <dbReference type="ChEBI" id="CHEBI:456216"/>
        <dbReference type="EC" id="2.7.11.1"/>
    </reaction>
</comment>
<dbReference type="WBParaSite" id="Hba_19442">
    <property type="protein sequence ID" value="Hba_19442"/>
    <property type="gene ID" value="Hba_19442"/>
</dbReference>
<evidence type="ECO:0000256" key="17">
    <source>
        <dbReference type="ARBA" id="ARBA00048679"/>
    </source>
</evidence>
<evidence type="ECO:0000256" key="6">
    <source>
        <dbReference type="ARBA" id="ARBA00022490"/>
    </source>
</evidence>
<evidence type="ECO:0000256" key="14">
    <source>
        <dbReference type="ARBA" id="ARBA00022840"/>
    </source>
</evidence>
<evidence type="ECO:0000256" key="13">
    <source>
        <dbReference type="ARBA" id="ARBA00022801"/>
    </source>
</evidence>
<dbReference type="GO" id="GO:0042254">
    <property type="term" value="P:ribosome biogenesis"/>
    <property type="evidence" value="ECO:0007669"/>
    <property type="project" value="UniProtKB-KW"/>
</dbReference>